<evidence type="ECO:0000313" key="1">
    <source>
        <dbReference type="EMBL" id="CAD9703430.1"/>
    </source>
</evidence>
<protein>
    <submittedName>
        <fullName evidence="1">Uncharacterized protein</fullName>
    </submittedName>
</protein>
<dbReference type="EMBL" id="HBHK01024226">
    <property type="protein sequence ID" value="CAD9703430.1"/>
    <property type="molecule type" value="Transcribed_RNA"/>
</dbReference>
<proteinExistence type="predicted"/>
<sequence length="103" mass="11802">MRVIICCIQHQRVLRGEFGRKLVNAVHVLCLGGSLNQYTCHKSQSGHDTGLCAICYYDPNFIPFRDDSCKLLYRMLCEANHIESQTNCSKQQESYKECTCSFT</sequence>
<reference evidence="1" key="1">
    <citation type="submission" date="2021-01" db="EMBL/GenBank/DDBJ databases">
        <authorList>
            <person name="Corre E."/>
            <person name="Pelletier E."/>
            <person name="Niang G."/>
            <person name="Scheremetjew M."/>
            <person name="Finn R."/>
            <person name="Kale V."/>
            <person name="Holt S."/>
            <person name="Cochrane G."/>
            <person name="Meng A."/>
            <person name="Brown T."/>
            <person name="Cohen L."/>
        </authorList>
    </citation>
    <scope>NUCLEOTIDE SEQUENCE</scope>
    <source>
        <strain evidence="1">NY070348D</strain>
    </source>
</reference>
<name>A0A7S2SLC7_9STRA</name>
<dbReference type="AlphaFoldDB" id="A0A7S2SLC7"/>
<organism evidence="1">
    <name type="scientific">Mucochytrium quahogii</name>
    <dbReference type="NCBI Taxonomy" id="96639"/>
    <lineage>
        <taxon>Eukaryota</taxon>
        <taxon>Sar</taxon>
        <taxon>Stramenopiles</taxon>
        <taxon>Bigyra</taxon>
        <taxon>Labyrinthulomycetes</taxon>
        <taxon>Thraustochytrida</taxon>
        <taxon>Thraustochytriidae</taxon>
        <taxon>Mucochytrium</taxon>
    </lineage>
</organism>
<gene>
    <name evidence="1" type="ORF">QSP1433_LOCUS15270</name>
</gene>
<accession>A0A7S2SLC7</accession>